<dbReference type="EMBL" id="WMJY01000008">
    <property type="protein sequence ID" value="MTH29284.1"/>
    <property type="molecule type" value="Genomic_DNA"/>
</dbReference>
<dbReference type="InterPro" id="IPR012910">
    <property type="entry name" value="Plug_dom"/>
</dbReference>
<dbReference type="Proteomes" id="UP000488936">
    <property type="component" value="Unassembled WGS sequence"/>
</dbReference>
<dbReference type="InterPro" id="IPR039426">
    <property type="entry name" value="TonB-dep_rcpt-like"/>
</dbReference>
<name>A0A7K1GM31_9FLAO</name>
<dbReference type="OrthoDB" id="1151166at2"/>
<dbReference type="Gene3D" id="2.170.130.10">
    <property type="entry name" value="TonB-dependent receptor, plug domain"/>
    <property type="match status" value="1"/>
</dbReference>
<dbReference type="Pfam" id="PF07715">
    <property type="entry name" value="Plug"/>
    <property type="match status" value="1"/>
</dbReference>
<dbReference type="PANTHER" id="PTHR30069">
    <property type="entry name" value="TONB-DEPENDENT OUTER MEMBRANE RECEPTOR"/>
    <property type="match status" value="1"/>
</dbReference>
<dbReference type="InterPro" id="IPR008969">
    <property type="entry name" value="CarboxyPept-like_regulatory"/>
</dbReference>
<evidence type="ECO:0000259" key="2">
    <source>
        <dbReference type="Pfam" id="PF07715"/>
    </source>
</evidence>
<feature type="domain" description="TonB-dependent receptor plug" evidence="2">
    <location>
        <begin position="124"/>
        <end position="245"/>
    </location>
</feature>
<dbReference type="SUPFAM" id="SSF56935">
    <property type="entry name" value="Porins"/>
    <property type="match status" value="1"/>
</dbReference>
<proteinExistence type="predicted"/>
<comment type="caution">
    <text evidence="3">The sequence shown here is derived from an EMBL/GenBank/DDBJ whole genome shotgun (WGS) entry which is preliminary data.</text>
</comment>
<reference evidence="3 4" key="1">
    <citation type="journal article" date="2006" name="Int. J. Syst. Evol. Microbiol.">
        <title>Myroides pelagicus sp. nov., isolated from seawater in Thailand.</title>
        <authorList>
            <person name="Yoon J."/>
            <person name="Maneerat S."/>
            <person name="Kawai F."/>
            <person name="Yokota A."/>
        </authorList>
    </citation>
    <scope>NUCLEOTIDE SEQUENCE [LARGE SCALE GENOMIC DNA]</scope>
    <source>
        <strain evidence="3 4">SM1T</strain>
    </source>
</reference>
<dbReference type="InterPro" id="IPR037066">
    <property type="entry name" value="Plug_dom_sf"/>
</dbReference>
<dbReference type="GO" id="GO:0009279">
    <property type="term" value="C:cell outer membrane"/>
    <property type="evidence" value="ECO:0007669"/>
    <property type="project" value="TreeGrafter"/>
</dbReference>
<protein>
    <submittedName>
        <fullName evidence="3">TonB-dependent receptor plug domain-containing protein</fullName>
    </submittedName>
</protein>
<dbReference type="GO" id="GO:0015344">
    <property type="term" value="F:siderophore uptake transmembrane transporter activity"/>
    <property type="evidence" value="ECO:0007669"/>
    <property type="project" value="TreeGrafter"/>
</dbReference>
<dbReference type="SUPFAM" id="SSF49464">
    <property type="entry name" value="Carboxypeptidase regulatory domain-like"/>
    <property type="match status" value="1"/>
</dbReference>
<keyword evidence="4" id="KW-1185">Reference proteome</keyword>
<dbReference type="PANTHER" id="PTHR30069:SF29">
    <property type="entry name" value="HEMOGLOBIN AND HEMOGLOBIN-HAPTOGLOBIN-BINDING PROTEIN 1-RELATED"/>
    <property type="match status" value="1"/>
</dbReference>
<dbReference type="GO" id="GO:0044718">
    <property type="term" value="P:siderophore transmembrane transport"/>
    <property type="evidence" value="ECO:0007669"/>
    <property type="project" value="TreeGrafter"/>
</dbReference>
<keyword evidence="1" id="KW-0732">Signal</keyword>
<keyword evidence="3" id="KW-0675">Receptor</keyword>
<evidence type="ECO:0000256" key="1">
    <source>
        <dbReference type="ARBA" id="ARBA00022729"/>
    </source>
</evidence>
<dbReference type="RefSeq" id="WP_155035263.1">
    <property type="nucleotide sequence ID" value="NZ_JBHTIG010000008.1"/>
</dbReference>
<evidence type="ECO:0000313" key="4">
    <source>
        <dbReference type="Proteomes" id="UP000488936"/>
    </source>
</evidence>
<organism evidence="3 4">
    <name type="scientific">Myroides pelagicus</name>
    <dbReference type="NCBI Taxonomy" id="270914"/>
    <lineage>
        <taxon>Bacteria</taxon>
        <taxon>Pseudomonadati</taxon>
        <taxon>Bacteroidota</taxon>
        <taxon>Flavobacteriia</taxon>
        <taxon>Flavobacteriales</taxon>
        <taxon>Flavobacteriaceae</taxon>
        <taxon>Myroides</taxon>
    </lineage>
</organism>
<dbReference type="AlphaFoldDB" id="A0A7K1GM31"/>
<sequence>MFNTISKLSLLTFFILLFSVISVKAQNKKNTLLIIDPLGKPISDVYVQVISGEYTYTDLTDNKGSAKFGKVENIFTVITSHLGYGVEQKQFTVNNKAIYKLELIPVTTALQDIVVTAKEGKGLSSSSIINRKAMAHLQPSSFSDLMELLPGGKASEPNLTSTNRVLIREFGKGGGQYNTGSLGTQFMIDGAILNTNADFQVSVDRNGPTHNTTNIGVDMRTIATNDIESVEIVRGIPSAAYGDLTSGLVKITRKSGFKSLEARLKTDGFSKLFYLSRGFAVSATWDINVNVDYLNAKSDPRDITQLYNRYGVSIRSKKIYSVGLSDLSWQTNLDYKASIDKNVVDPDVGYEKIDRYKNQKHVFYLTNKLEQRFFGNSFIDKLSLQTNIRQAVENLKQRKLVQFSGPTSISVATETGVNDGYYPKTTFVSNFRTEGRPLDIQAQLKGEGDFTTASIKHNIEFGVDYRYSKNNGKGQIYDVAQPPSDNMTTRPRSFNDIPAHQTLALFLGDRMEYAIQKHKLSLYAGMRLSKMLDVSQEYSIANKIYAEPRVNLQWNFPKVIIGNGELISGVTLGYGELYKQPTLGMLYPNLQYLDFTQLNFGHINPDVRRVNYMTYVVDITNKKLLAAKNVKKEIRLDLGYKGHSLFVTYFDEQMPSGFRSVSNYNSYVYKLYDTSGLDIANMTAPPVLAELPYEDKAVLMSRSQQNNGSETYKRGIEFGYYSPRIKALQTRFTFMGAWFRTTYKNSQPIQEKPNVSLAGKGYEYIGIYNNDTGFEKSGMNYNLVVDTYLSSIDMNISASVQGTWFLREYRAFKHDAPIAYFGLDGVIHDYTDMDRTDTYKQWLIRPVSVTDNMEERLPFDVQVNLKVTKKIFKSLGVSLFVNKLFDYYQPYYFNNKKVERPSSTNPYFGMELTYNF</sequence>
<evidence type="ECO:0000313" key="3">
    <source>
        <dbReference type="EMBL" id="MTH29284.1"/>
    </source>
</evidence>
<gene>
    <name evidence="3" type="ORF">GJV77_05025</name>
</gene>
<accession>A0A7K1GM31</accession>